<evidence type="ECO:0000259" key="1">
    <source>
        <dbReference type="PROSITE" id="PS50927"/>
    </source>
</evidence>
<protein>
    <recommendedName>
        <fullName evidence="1">Bulb-type lectin domain-containing protein</fullName>
    </recommendedName>
</protein>
<dbReference type="PROSITE" id="PS50927">
    <property type="entry name" value="BULB_LECTIN"/>
    <property type="match status" value="1"/>
</dbReference>
<evidence type="ECO:0000313" key="2">
    <source>
        <dbReference type="EMBL" id="ETR65272.1"/>
    </source>
</evidence>
<sequence>MAASAPKLVGQTGVWGLQNPYPHNEDLRGLWAANANNIFGVGSSGAIIHYDGNNWTTMNSGTSYYLNGVWGSSGS</sequence>
<proteinExistence type="predicted"/>
<dbReference type="AlphaFoldDB" id="A0A1V1NRP7"/>
<organism evidence="2 3">
    <name type="scientific">Candidatus Magnetoglobus multicellularis str. Araruama</name>
    <dbReference type="NCBI Taxonomy" id="890399"/>
    <lineage>
        <taxon>Bacteria</taxon>
        <taxon>Pseudomonadati</taxon>
        <taxon>Thermodesulfobacteriota</taxon>
        <taxon>Desulfobacteria</taxon>
        <taxon>Desulfobacterales</taxon>
        <taxon>Desulfobacteraceae</taxon>
        <taxon>Candidatus Magnetoglobus</taxon>
    </lineage>
</organism>
<reference evidence="3" key="1">
    <citation type="submission" date="2012-11" db="EMBL/GenBank/DDBJ databases">
        <authorList>
            <person name="Lucero-Rivera Y.E."/>
            <person name="Tovar-Ramirez D."/>
        </authorList>
    </citation>
    <scope>NUCLEOTIDE SEQUENCE [LARGE SCALE GENOMIC DNA]</scope>
    <source>
        <strain evidence="3">Araruama</strain>
    </source>
</reference>
<evidence type="ECO:0000313" key="3">
    <source>
        <dbReference type="Proteomes" id="UP000189670"/>
    </source>
</evidence>
<accession>A0A1V1NRP7</accession>
<dbReference type="InterPro" id="IPR001480">
    <property type="entry name" value="Bulb-type_lectin_dom"/>
</dbReference>
<dbReference type="EMBL" id="ATBP01002997">
    <property type="protein sequence ID" value="ETR65272.1"/>
    <property type="molecule type" value="Genomic_DNA"/>
</dbReference>
<dbReference type="Proteomes" id="UP000189670">
    <property type="component" value="Unassembled WGS sequence"/>
</dbReference>
<comment type="caution">
    <text evidence="2">The sequence shown here is derived from an EMBL/GenBank/DDBJ whole genome shotgun (WGS) entry which is preliminary data.</text>
</comment>
<feature type="non-terminal residue" evidence="2">
    <location>
        <position position="75"/>
    </location>
</feature>
<gene>
    <name evidence="2" type="ORF">OMM_14520</name>
</gene>
<name>A0A1V1NRP7_9BACT</name>
<feature type="domain" description="Bulb-type lectin" evidence="1">
    <location>
        <begin position="1"/>
        <end position="75"/>
    </location>
</feature>